<dbReference type="InterPro" id="IPR050309">
    <property type="entry name" value="Type-B_Carboxylest/Lipase"/>
</dbReference>
<evidence type="ECO:0000313" key="7">
    <source>
        <dbReference type="Proteomes" id="UP000287547"/>
    </source>
</evidence>
<sequence>MPLTVPGRGRGRRPPSNADGARGRQWRSCGNVVTARGSPVQLGTTRSVATCAVNRWLPANEPCHGERVTRSGVFLAVIAFLGLLTTPAAASDRHAPDLVRTDLGPIRGVVTAQFRTFQGIPYAAPPVGELRWRPPQPATPWQEPRDASRPGNVCAQAAQLGQPGSATEDCLYLNVTTPARSGKRLPVMVWIHGGGYSIGSAAAFNPSKLVSIGDVIVVTINYRVGPFGFLALPELTAENPGIQSGNYGLEDQQAALRWVRRNAAAFGGDPGNVTIFGESAGAGSVCLHLASPTAAGLFQRAVGQSFSCAYPTTTKEQAESDGVRYARGLGCQDVACLRAKPVRDLLPSWGNGWPVIGGREFPLQPMEALRQDRFHHVPVLWGNNLDEMRLFVALEFDLLGNPVTPQVYEQVVRSLHGPAADVVLRKYPVTNYPTPSIALATVRTDYGWALSTCEHVRSYSLFSAHPRPVPVYAYQFVDRTAPGLLRLPGFDEGASHGQELNYLWVNYFGTLNPQQETLSQTMVRYWTNFARSGDPNGASLPRWRRYSSPRDVLALDIPPGGIRPLNVAEASNCAFWESLRS</sequence>
<dbReference type="OrthoDB" id="4308422at2"/>
<dbReference type="AlphaFoldDB" id="A0A428Z2R6"/>
<proteinExistence type="inferred from homology"/>
<accession>A0A428Z2R6</accession>
<evidence type="ECO:0000259" key="5">
    <source>
        <dbReference type="Pfam" id="PF00135"/>
    </source>
</evidence>
<evidence type="ECO:0000256" key="4">
    <source>
        <dbReference type="SAM" id="MobiDB-lite"/>
    </source>
</evidence>
<name>A0A428Z2R6_KIBAR</name>
<dbReference type="EC" id="3.1.1.-" evidence="3"/>
<evidence type="ECO:0000256" key="3">
    <source>
        <dbReference type="RuleBase" id="RU361235"/>
    </source>
</evidence>
<reference evidence="6 7" key="1">
    <citation type="submission" date="2018-05" db="EMBL/GenBank/DDBJ databases">
        <title>Evolution of GPA BGCs.</title>
        <authorList>
            <person name="Waglechner N."/>
            <person name="Wright G.D."/>
        </authorList>
    </citation>
    <scope>NUCLEOTIDE SEQUENCE [LARGE SCALE GENOMIC DNA]</scope>
    <source>
        <strain evidence="6 7">A82846</strain>
    </source>
</reference>
<dbReference type="InterPro" id="IPR029058">
    <property type="entry name" value="AB_hydrolase_fold"/>
</dbReference>
<comment type="caution">
    <text evidence="6">The sequence shown here is derived from an EMBL/GenBank/DDBJ whole genome shotgun (WGS) entry which is preliminary data.</text>
</comment>
<dbReference type="Gene3D" id="3.40.50.1820">
    <property type="entry name" value="alpha/beta hydrolase"/>
    <property type="match status" value="1"/>
</dbReference>
<dbReference type="InterPro" id="IPR019826">
    <property type="entry name" value="Carboxylesterase_B_AS"/>
</dbReference>
<evidence type="ECO:0000256" key="1">
    <source>
        <dbReference type="ARBA" id="ARBA00005964"/>
    </source>
</evidence>
<gene>
    <name evidence="6" type="ORF">DMH04_30995</name>
</gene>
<organism evidence="6 7">
    <name type="scientific">Kibdelosporangium aridum</name>
    <dbReference type="NCBI Taxonomy" id="2030"/>
    <lineage>
        <taxon>Bacteria</taxon>
        <taxon>Bacillati</taxon>
        <taxon>Actinomycetota</taxon>
        <taxon>Actinomycetes</taxon>
        <taxon>Pseudonocardiales</taxon>
        <taxon>Pseudonocardiaceae</taxon>
        <taxon>Kibdelosporangium</taxon>
    </lineage>
</organism>
<feature type="domain" description="Carboxylesterase type B" evidence="5">
    <location>
        <begin position="98"/>
        <end position="575"/>
    </location>
</feature>
<comment type="similarity">
    <text evidence="1 3">Belongs to the type-B carboxylesterase/lipase family.</text>
</comment>
<evidence type="ECO:0000256" key="2">
    <source>
        <dbReference type="ARBA" id="ARBA00022801"/>
    </source>
</evidence>
<feature type="region of interest" description="Disordered" evidence="4">
    <location>
        <begin position="1"/>
        <end position="25"/>
    </location>
</feature>
<keyword evidence="2 3" id="KW-0378">Hydrolase</keyword>
<dbReference type="PANTHER" id="PTHR11559">
    <property type="entry name" value="CARBOXYLESTERASE"/>
    <property type="match status" value="1"/>
</dbReference>
<dbReference type="InterPro" id="IPR002018">
    <property type="entry name" value="CarbesteraseB"/>
</dbReference>
<protein>
    <recommendedName>
        <fullName evidence="3">Carboxylic ester hydrolase</fullName>
        <ecNumber evidence="3">3.1.1.-</ecNumber>
    </recommendedName>
</protein>
<evidence type="ECO:0000313" key="6">
    <source>
        <dbReference type="EMBL" id="RSM80024.1"/>
    </source>
</evidence>
<dbReference type="Proteomes" id="UP000287547">
    <property type="component" value="Unassembled WGS sequence"/>
</dbReference>
<dbReference type="EMBL" id="QHKI01000031">
    <property type="protein sequence ID" value="RSM80024.1"/>
    <property type="molecule type" value="Genomic_DNA"/>
</dbReference>
<dbReference type="Pfam" id="PF00135">
    <property type="entry name" value="COesterase"/>
    <property type="match status" value="1"/>
</dbReference>
<dbReference type="SUPFAM" id="SSF53474">
    <property type="entry name" value="alpha/beta-Hydrolases"/>
    <property type="match status" value="1"/>
</dbReference>
<dbReference type="PROSITE" id="PS00122">
    <property type="entry name" value="CARBOXYLESTERASE_B_1"/>
    <property type="match status" value="1"/>
</dbReference>
<dbReference type="GO" id="GO:0016787">
    <property type="term" value="F:hydrolase activity"/>
    <property type="evidence" value="ECO:0007669"/>
    <property type="project" value="UniProtKB-KW"/>
</dbReference>